<organism evidence="1 2">
    <name type="scientific">Staphylococcus rostri</name>
    <dbReference type="NCBI Taxonomy" id="522262"/>
    <lineage>
        <taxon>Bacteria</taxon>
        <taxon>Bacillati</taxon>
        <taxon>Bacillota</taxon>
        <taxon>Bacilli</taxon>
        <taxon>Bacillales</taxon>
        <taxon>Staphylococcaceae</taxon>
        <taxon>Staphylococcus</taxon>
    </lineage>
</organism>
<proteinExistence type="predicted"/>
<dbReference type="Pfam" id="PF07751">
    <property type="entry name" value="Abi_2"/>
    <property type="match status" value="1"/>
</dbReference>
<reference evidence="1 2" key="1">
    <citation type="submission" date="2017-08" db="EMBL/GenBank/DDBJ databases">
        <title>Draft genome sequences of 64 type strains of genus Staph aureus.</title>
        <authorList>
            <person name="Cole K."/>
            <person name="Golubchik T."/>
            <person name="Russell J."/>
            <person name="Foster D."/>
            <person name="Llewelyn M."/>
            <person name="Wilson D."/>
            <person name="Crook D."/>
            <person name="Paul J."/>
        </authorList>
    </citation>
    <scope>NUCLEOTIDE SEQUENCE [LARGE SCALE GENOMIC DNA]</scope>
    <source>
        <strain evidence="1 2">DSM 21968</strain>
    </source>
</reference>
<dbReference type="RefSeq" id="WP_103358325.1">
    <property type="nucleotide sequence ID" value="NZ_PPRF01000041.1"/>
</dbReference>
<gene>
    <name evidence="1" type="ORF">CD122_07215</name>
</gene>
<evidence type="ECO:0000313" key="1">
    <source>
        <dbReference type="EMBL" id="PNZ27245.1"/>
    </source>
</evidence>
<sequence>TYFENIKTLHIYDTEIKSLLMKYILIAEKHFKSIFSYYFAEKYHNTRSFSYLNIANYNNNKNKPFEIMKTLALISRTISSSLNARVPNSIKHNYSAHNDVPIWVIVNELSFGSIIKLYKLSDDKTRNNIASELSKIFKSNINEHVKLEAKYIDKILENILEIRNCVAHDNKLLDFKCKNHPKYLKQLYEGTNLNPTDSRQHLFDVILSLKIFLPYDDYALFHNSFRKRTINMRKKLNENIVNKIYDSFGLPESWANNINKMPQK</sequence>
<evidence type="ECO:0008006" key="3">
    <source>
        <dbReference type="Google" id="ProtNLM"/>
    </source>
</evidence>
<protein>
    <recommendedName>
        <fullName evidence="3">CAAX protease</fullName>
    </recommendedName>
</protein>
<dbReference type="AlphaFoldDB" id="A0A2K3YNQ6"/>
<dbReference type="EMBL" id="PPRF01000041">
    <property type="protein sequence ID" value="PNZ27245.1"/>
    <property type="molecule type" value="Genomic_DNA"/>
</dbReference>
<accession>A0A2K3YNQ6</accession>
<comment type="caution">
    <text evidence="1">The sequence shown here is derived from an EMBL/GenBank/DDBJ whole genome shotgun (WGS) entry which is preliminary data.</text>
</comment>
<evidence type="ECO:0000313" key="2">
    <source>
        <dbReference type="Proteomes" id="UP000242752"/>
    </source>
</evidence>
<dbReference type="InterPro" id="IPR011664">
    <property type="entry name" value="Abi_system_AbiD/AbiF-like"/>
</dbReference>
<keyword evidence="2" id="KW-1185">Reference proteome</keyword>
<dbReference type="OrthoDB" id="5363652at2"/>
<name>A0A2K3YNQ6_9STAP</name>
<dbReference type="Proteomes" id="UP000242752">
    <property type="component" value="Unassembled WGS sequence"/>
</dbReference>
<feature type="non-terminal residue" evidence="1">
    <location>
        <position position="1"/>
    </location>
</feature>